<dbReference type="AlphaFoldDB" id="A0AAV3Y6C3"/>
<sequence length="104" mass="11587">MRDGKWLESTSPSTSLVVDSARSVETKAMSGRNKLPLECKKVGSDLSDTREANSIHLPDLPTTPLLRCYSRNRRSGGARLHHPPLVYVKTDGPHFLNLLGQTYR</sequence>
<gene>
    <name evidence="1" type="ORF">PoB_000424300</name>
</gene>
<comment type="caution">
    <text evidence="1">The sequence shown here is derived from an EMBL/GenBank/DDBJ whole genome shotgun (WGS) entry which is preliminary data.</text>
</comment>
<name>A0AAV3Y6C3_9GAST</name>
<accession>A0AAV3Y6C3</accession>
<evidence type="ECO:0000313" key="1">
    <source>
        <dbReference type="EMBL" id="GFN77737.1"/>
    </source>
</evidence>
<organism evidence="1 2">
    <name type="scientific">Plakobranchus ocellatus</name>
    <dbReference type="NCBI Taxonomy" id="259542"/>
    <lineage>
        <taxon>Eukaryota</taxon>
        <taxon>Metazoa</taxon>
        <taxon>Spiralia</taxon>
        <taxon>Lophotrochozoa</taxon>
        <taxon>Mollusca</taxon>
        <taxon>Gastropoda</taxon>
        <taxon>Heterobranchia</taxon>
        <taxon>Euthyneura</taxon>
        <taxon>Panpulmonata</taxon>
        <taxon>Sacoglossa</taxon>
        <taxon>Placobranchoidea</taxon>
        <taxon>Plakobranchidae</taxon>
        <taxon>Plakobranchus</taxon>
    </lineage>
</organism>
<dbReference type="Proteomes" id="UP000735302">
    <property type="component" value="Unassembled WGS sequence"/>
</dbReference>
<proteinExistence type="predicted"/>
<evidence type="ECO:0000313" key="2">
    <source>
        <dbReference type="Proteomes" id="UP000735302"/>
    </source>
</evidence>
<dbReference type="EMBL" id="BLXT01000501">
    <property type="protein sequence ID" value="GFN77737.1"/>
    <property type="molecule type" value="Genomic_DNA"/>
</dbReference>
<protein>
    <submittedName>
        <fullName evidence="1">Uncharacterized protein</fullName>
    </submittedName>
</protein>
<keyword evidence="2" id="KW-1185">Reference proteome</keyword>
<reference evidence="1 2" key="1">
    <citation type="journal article" date="2021" name="Elife">
        <title>Chloroplast acquisition without the gene transfer in kleptoplastic sea slugs, Plakobranchus ocellatus.</title>
        <authorList>
            <person name="Maeda T."/>
            <person name="Takahashi S."/>
            <person name="Yoshida T."/>
            <person name="Shimamura S."/>
            <person name="Takaki Y."/>
            <person name="Nagai Y."/>
            <person name="Toyoda A."/>
            <person name="Suzuki Y."/>
            <person name="Arimoto A."/>
            <person name="Ishii H."/>
            <person name="Satoh N."/>
            <person name="Nishiyama T."/>
            <person name="Hasebe M."/>
            <person name="Maruyama T."/>
            <person name="Minagawa J."/>
            <person name="Obokata J."/>
            <person name="Shigenobu S."/>
        </authorList>
    </citation>
    <scope>NUCLEOTIDE SEQUENCE [LARGE SCALE GENOMIC DNA]</scope>
</reference>